<dbReference type="CDD" id="cd11338">
    <property type="entry name" value="AmyAc_CMD"/>
    <property type="match status" value="1"/>
</dbReference>
<keyword evidence="6" id="KW-1185">Reference proteome</keyword>
<dbReference type="Gene3D" id="3.90.400.10">
    <property type="entry name" value="Oligo-1,6-glucosidase, Domain 2"/>
    <property type="match status" value="1"/>
</dbReference>
<evidence type="ECO:0000256" key="1">
    <source>
        <dbReference type="ARBA" id="ARBA00022801"/>
    </source>
</evidence>
<dbReference type="InterPro" id="IPR013780">
    <property type="entry name" value="Glyco_hydro_b"/>
</dbReference>
<dbReference type="InterPro" id="IPR004185">
    <property type="entry name" value="Glyco_hydro_13_lg-like_dom"/>
</dbReference>
<dbReference type="AlphaFoldDB" id="A0A0G4EUD5"/>
<keyword evidence="2" id="KW-0326">Glycosidase</keyword>
<dbReference type="OrthoDB" id="1740265at2759"/>
<dbReference type="InterPro" id="IPR017853">
    <property type="entry name" value="GH"/>
</dbReference>
<dbReference type="CDD" id="cd02857">
    <property type="entry name" value="E_set_CDase_PDE_N"/>
    <property type="match status" value="1"/>
</dbReference>
<dbReference type="Pfam" id="PF00128">
    <property type="entry name" value="Alpha-amylase"/>
    <property type="match status" value="1"/>
</dbReference>
<dbReference type="EMBL" id="CDMY01000313">
    <property type="protein sequence ID" value="CEM01903.1"/>
    <property type="molecule type" value="Genomic_DNA"/>
</dbReference>
<reference evidence="5 6" key="1">
    <citation type="submission" date="2014-11" db="EMBL/GenBank/DDBJ databases">
        <authorList>
            <person name="Zhu J."/>
            <person name="Qi W."/>
            <person name="Song R."/>
        </authorList>
    </citation>
    <scope>NUCLEOTIDE SEQUENCE [LARGE SCALE GENOMIC DNA]</scope>
</reference>
<dbReference type="VEuPathDB" id="CryptoDB:Vbra_13329"/>
<dbReference type="InterPro" id="IPR006047">
    <property type="entry name" value="GH13_cat_dom"/>
</dbReference>
<dbReference type="Gene3D" id="3.20.20.80">
    <property type="entry name" value="Glycosidases"/>
    <property type="match status" value="1"/>
</dbReference>
<dbReference type="InParanoid" id="A0A0G4EUD5"/>
<dbReference type="SUPFAM" id="SSF51445">
    <property type="entry name" value="(Trans)glycosidases"/>
    <property type="match status" value="1"/>
</dbReference>
<evidence type="ECO:0000259" key="4">
    <source>
        <dbReference type="SMART" id="SM00642"/>
    </source>
</evidence>
<dbReference type="SMART" id="SM00642">
    <property type="entry name" value="Aamy"/>
    <property type="match status" value="1"/>
</dbReference>
<dbReference type="InterPro" id="IPR045857">
    <property type="entry name" value="O16G_dom_2"/>
</dbReference>
<feature type="region of interest" description="Disordered" evidence="3">
    <location>
        <begin position="1"/>
        <end position="23"/>
    </location>
</feature>
<dbReference type="PANTHER" id="PTHR10357">
    <property type="entry name" value="ALPHA-AMYLASE FAMILY MEMBER"/>
    <property type="match status" value="1"/>
</dbReference>
<gene>
    <name evidence="5" type="ORF">Vbra_13329</name>
</gene>
<dbReference type="GO" id="GO:0005975">
    <property type="term" value="P:carbohydrate metabolic process"/>
    <property type="evidence" value="ECO:0007669"/>
    <property type="project" value="InterPro"/>
</dbReference>
<name>A0A0G4EUD5_VITBC</name>
<evidence type="ECO:0000256" key="2">
    <source>
        <dbReference type="ARBA" id="ARBA00023295"/>
    </source>
</evidence>
<feature type="region of interest" description="Disordered" evidence="3">
    <location>
        <begin position="632"/>
        <end position="651"/>
    </location>
</feature>
<dbReference type="Proteomes" id="UP000041254">
    <property type="component" value="Unassembled WGS sequence"/>
</dbReference>
<evidence type="ECO:0000313" key="5">
    <source>
        <dbReference type="EMBL" id="CEM01903.1"/>
    </source>
</evidence>
<dbReference type="InterPro" id="IPR013783">
    <property type="entry name" value="Ig-like_fold"/>
</dbReference>
<sequence>MGETLSHHHQQREEGEGGGVAWRKGGGEIKLRWVDSIFHETNTDFVSNPYPSFLDTITLDLRFLKTDQVKTVFLRAILNGTAHHIRMHLVSDAIATTTVFSIYRCEFTFRQSRLSYHFVLETTEGLIFYTRRGVHKIHPPEAFNFLIMSDFEHPEWVPSAVFYQIFPDRFRKRKEGGLGVRQNEYDFDGHPALEMEWGSEPLEYKEGWCMDFYNGDLDGIRESIDYFKELGVNALYLNPIFAARTTHRYDCTDYFNVEPHIGGNDALARLIGDLHRAGMYLMLDVSINHTGLEHQWFKTACADPMSEEAGYYYRDVNGDYACWYGVKTLPQLNFGSHLLREKLIDPHNPHCLVKHWIRFGIDAWRFDVGSETGRRDSDQYTNDIWRAVRTAVKSEKRNAYIIGEHWEDYAEYCQGDQWDSSMNYFGCLRPLRRFAGEADHFTALLTSNGEAAPTSPAPTGTEVAEQILQNLLRLPNQLQWLQFNLMGSHDIHRFHNHPEAYQWDLYRGMIIAQFLLPGTPSIYYGDEIGIPGRLGSLEGCRYCMEWDRSKWNSEHYHLYRTLCYLKRSHKALHTGSFKILVADTHTCVMSRFLALKAFIGILNRSEYRRTIQIPGTLIGIADWKDVFETPSSRSGSKVFNGRDDGKKGRRGTIDADGMMRVTLEPFENTLLECNVRL</sequence>
<keyword evidence="1" id="KW-0378">Hydrolase</keyword>
<dbReference type="PANTHER" id="PTHR10357:SF210">
    <property type="entry name" value="MALTODEXTRIN GLUCOSIDASE"/>
    <property type="match status" value="1"/>
</dbReference>
<dbReference type="OMA" id="VWEDASH"/>
<dbReference type="Gene3D" id="2.60.40.1180">
    <property type="entry name" value="Golgi alpha-mannosidase II"/>
    <property type="match status" value="1"/>
</dbReference>
<proteinExistence type="predicted"/>
<dbReference type="STRING" id="1169540.A0A0G4EUD5"/>
<feature type="domain" description="Glycosyl hydrolase family 13 catalytic" evidence="4">
    <location>
        <begin position="164"/>
        <end position="566"/>
    </location>
</feature>
<dbReference type="Gene3D" id="2.60.40.10">
    <property type="entry name" value="Immunoglobulins"/>
    <property type="match status" value="1"/>
</dbReference>
<protein>
    <recommendedName>
        <fullName evidence="4">Glycosyl hydrolase family 13 catalytic domain-containing protein</fullName>
    </recommendedName>
</protein>
<evidence type="ECO:0000256" key="3">
    <source>
        <dbReference type="SAM" id="MobiDB-lite"/>
    </source>
</evidence>
<accession>A0A0G4EUD5</accession>
<dbReference type="Pfam" id="PF02903">
    <property type="entry name" value="Alpha-amylase_N"/>
    <property type="match status" value="1"/>
</dbReference>
<dbReference type="SUPFAM" id="SSF81296">
    <property type="entry name" value="E set domains"/>
    <property type="match status" value="1"/>
</dbReference>
<dbReference type="PhylomeDB" id="A0A0G4EUD5"/>
<dbReference type="GO" id="GO:0004553">
    <property type="term" value="F:hydrolase activity, hydrolyzing O-glycosyl compounds"/>
    <property type="evidence" value="ECO:0007669"/>
    <property type="project" value="InterPro"/>
</dbReference>
<evidence type="ECO:0000313" key="6">
    <source>
        <dbReference type="Proteomes" id="UP000041254"/>
    </source>
</evidence>
<dbReference type="InterPro" id="IPR014756">
    <property type="entry name" value="Ig_E-set"/>
</dbReference>
<organism evidence="5 6">
    <name type="scientific">Vitrella brassicaformis (strain CCMP3155)</name>
    <dbReference type="NCBI Taxonomy" id="1169540"/>
    <lineage>
        <taxon>Eukaryota</taxon>
        <taxon>Sar</taxon>
        <taxon>Alveolata</taxon>
        <taxon>Colpodellida</taxon>
        <taxon>Vitrellaceae</taxon>
        <taxon>Vitrella</taxon>
    </lineage>
</organism>